<feature type="transmembrane region" description="Helical" evidence="1">
    <location>
        <begin position="15"/>
        <end position="32"/>
    </location>
</feature>
<gene>
    <name evidence="2" type="ORF">MACH26_26610</name>
</gene>
<dbReference type="EMBL" id="AP027272">
    <property type="protein sequence ID" value="BDX07140.1"/>
    <property type="molecule type" value="Genomic_DNA"/>
</dbReference>
<proteinExistence type="predicted"/>
<keyword evidence="1" id="KW-1133">Transmembrane helix</keyword>
<keyword evidence="1" id="KW-0812">Transmembrane</keyword>
<dbReference type="Proteomes" id="UP001333710">
    <property type="component" value="Chromosome"/>
</dbReference>
<evidence type="ECO:0000313" key="3">
    <source>
        <dbReference type="Proteomes" id="UP001333710"/>
    </source>
</evidence>
<organism evidence="2 3">
    <name type="scientific">Planctobacterium marinum</name>
    <dbReference type="NCBI Taxonomy" id="1631968"/>
    <lineage>
        <taxon>Bacteria</taxon>
        <taxon>Pseudomonadati</taxon>
        <taxon>Pseudomonadota</taxon>
        <taxon>Gammaproteobacteria</taxon>
        <taxon>Alteromonadales</taxon>
        <taxon>Alteromonadaceae</taxon>
        <taxon>Planctobacterium</taxon>
    </lineage>
</organism>
<reference evidence="2" key="1">
    <citation type="submission" date="2023-01" db="EMBL/GenBank/DDBJ databases">
        <title>Complete genome sequence of Planctobacterium marinum strain Dej080120_11.</title>
        <authorList>
            <person name="Ueki S."/>
            <person name="Maruyama F."/>
        </authorList>
    </citation>
    <scope>NUCLEOTIDE SEQUENCE</scope>
    <source>
        <strain evidence="2">Dej080120_11</strain>
    </source>
</reference>
<evidence type="ECO:0000256" key="1">
    <source>
        <dbReference type="SAM" id="Phobius"/>
    </source>
</evidence>
<keyword evidence="1" id="KW-0472">Membrane</keyword>
<evidence type="ECO:0000313" key="2">
    <source>
        <dbReference type="EMBL" id="BDX07140.1"/>
    </source>
</evidence>
<protein>
    <submittedName>
        <fullName evidence="2">Uncharacterized protein</fullName>
    </submittedName>
</protein>
<keyword evidence="3" id="KW-1185">Reference proteome</keyword>
<accession>A0AA48I725</accession>
<name>A0AA48I725_9ALTE</name>
<dbReference type="AlphaFoldDB" id="A0AA48I725"/>
<sequence length="62" mass="7464">MRWGTYAHLTSAMGASYRIYIVLTFVTINVNYGKQAHTRENRCQIKYTMKRRNKTRSRYTKK</sequence>
<dbReference type="KEGG" id="pmaw:MACH26_26610"/>